<organism evidence="1 2">
    <name type="scientific">Saccharomonospora cyanea NA-134</name>
    <dbReference type="NCBI Taxonomy" id="882082"/>
    <lineage>
        <taxon>Bacteria</taxon>
        <taxon>Bacillati</taxon>
        <taxon>Actinomycetota</taxon>
        <taxon>Actinomycetes</taxon>
        <taxon>Pseudonocardiales</taxon>
        <taxon>Pseudonocardiaceae</taxon>
        <taxon>Saccharomonospora</taxon>
    </lineage>
</organism>
<dbReference type="EMBL" id="CM001440">
    <property type="protein sequence ID" value="EHR60290.1"/>
    <property type="molecule type" value="Genomic_DNA"/>
</dbReference>
<evidence type="ECO:0000313" key="2">
    <source>
        <dbReference type="Proteomes" id="UP000002791"/>
    </source>
</evidence>
<sequence>MRNSRPLCPKVILEGTRLTKKTELAFTLRDHPRFVGARRYRYHLPLVSAQWSGLTNEAWGPSLITFPPEHEEKALEAYRTWLRLFELHRYYTWVVDRFHLSTAVHQERQERAFDIEQIERRLLPLGFAVVLCTRTPESFAAAREERLRVSANPSQYDDLDVFVREQDALRKAAERSALPVLELDVTNRSEAELADVVTDWYADHNLLHQDH</sequence>
<gene>
    <name evidence="1" type="ORF">SaccyDRAFT_1381</name>
</gene>
<protein>
    <recommendedName>
        <fullName evidence="3">dTMP kinase</fullName>
    </recommendedName>
</protein>
<dbReference type="STRING" id="882082.SaccyDRAFT_1381"/>
<dbReference type="AlphaFoldDB" id="H5XDJ8"/>
<dbReference type="Proteomes" id="UP000002791">
    <property type="component" value="Chromosome"/>
</dbReference>
<reference evidence="1 2" key="1">
    <citation type="submission" date="2011-11" db="EMBL/GenBank/DDBJ databases">
        <title>The Noncontiguous Finished sequence of Saccharomonospora cyanea NA-134.</title>
        <authorList>
            <consortium name="US DOE Joint Genome Institute"/>
            <person name="Lucas S."/>
            <person name="Han J."/>
            <person name="Lapidus A."/>
            <person name="Cheng J.-F."/>
            <person name="Goodwin L."/>
            <person name="Pitluck S."/>
            <person name="Peters L."/>
            <person name="Ovchinnikova G."/>
            <person name="Lu M."/>
            <person name="Detter J.C."/>
            <person name="Han C."/>
            <person name="Tapia R."/>
            <person name="Land M."/>
            <person name="Hauser L."/>
            <person name="Kyrpides N."/>
            <person name="Ivanova N."/>
            <person name="Pagani I."/>
            <person name="Brambilla E.-M."/>
            <person name="Klenk H.-P."/>
            <person name="Woyke T."/>
        </authorList>
    </citation>
    <scope>NUCLEOTIDE SEQUENCE [LARGE SCALE GENOMIC DNA]</scope>
    <source>
        <strain evidence="1 2">NA-134</strain>
    </source>
</reference>
<evidence type="ECO:0008006" key="3">
    <source>
        <dbReference type="Google" id="ProtNLM"/>
    </source>
</evidence>
<evidence type="ECO:0000313" key="1">
    <source>
        <dbReference type="EMBL" id="EHR60290.1"/>
    </source>
</evidence>
<name>H5XDJ8_9PSEU</name>
<proteinExistence type="predicted"/>
<dbReference type="eggNOG" id="ENOG5033UAJ">
    <property type="taxonomic scope" value="Bacteria"/>
</dbReference>
<accession>H5XDJ8</accession>
<dbReference type="HOGENOM" id="CLU_3140376_0_0_11"/>
<keyword evidence="2" id="KW-1185">Reference proteome</keyword>